<sequence>MEWDGRPTTVAYSPPYVICFSSTLVDVWNTLTSKRVQIILGQSIVCTYDGGALGDDGTHSSRTINIDNPGSKSAGSVMNSGNDDDEGERRVHVMIKDLDSFYRLFEMVPLSPL</sequence>
<accession>A0ACC0E2J9</accession>
<gene>
    <name evidence="1" type="ORF">MJO28_011405</name>
</gene>
<reference evidence="2" key="2">
    <citation type="journal article" date="2018" name="Mol. Plant Microbe Interact.">
        <title>Genome sequence resources for the wheat stripe rust pathogen (Puccinia striiformis f. sp. tritici) and the barley stripe rust pathogen (Puccinia striiformis f. sp. hordei).</title>
        <authorList>
            <person name="Xia C."/>
            <person name="Wang M."/>
            <person name="Yin C."/>
            <person name="Cornejo O.E."/>
            <person name="Hulbert S.H."/>
            <person name="Chen X."/>
        </authorList>
    </citation>
    <scope>NUCLEOTIDE SEQUENCE [LARGE SCALE GENOMIC DNA]</scope>
    <source>
        <strain evidence="2">93-210</strain>
    </source>
</reference>
<dbReference type="Proteomes" id="UP001060170">
    <property type="component" value="Chromosome 11"/>
</dbReference>
<protein>
    <submittedName>
        <fullName evidence="1">Uncharacterized protein</fullName>
    </submittedName>
</protein>
<evidence type="ECO:0000313" key="2">
    <source>
        <dbReference type="Proteomes" id="UP001060170"/>
    </source>
</evidence>
<evidence type="ECO:0000313" key="1">
    <source>
        <dbReference type="EMBL" id="KAI7943877.1"/>
    </source>
</evidence>
<reference evidence="2" key="1">
    <citation type="journal article" date="2018" name="BMC Genomics">
        <title>Genomic insights into host adaptation between the wheat stripe rust pathogen (Puccinia striiformis f. sp. tritici) and the barley stripe rust pathogen (Puccinia striiformis f. sp. hordei).</title>
        <authorList>
            <person name="Xia C."/>
            <person name="Wang M."/>
            <person name="Yin C."/>
            <person name="Cornejo O.E."/>
            <person name="Hulbert S.H."/>
            <person name="Chen X."/>
        </authorList>
    </citation>
    <scope>NUCLEOTIDE SEQUENCE [LARGE SCALE GENOMIC DNA]</scope>
    <source>
        <strain evidence="2">93-210</strain>
    </source>
</reference>
<reference evidence="1 2" key="3">
    <citation type="journal article" date="2022" name="Microbiol. Spectr.">
        <title>Folding features and dynamics of 3D genome architecture in plant fungal pathogens.</title>
        <authorList>
            <person name="Xia C."/>
        </authorList>
    </citation>
    <scope>NUCLEOTIDE SEQUENCE [LARGE SCALE GENOMIC DNA]</scope>
    <source>
        <strain evidence="1 2">93-210</strain>
    </source>
</reference>
<comment type="caution">
    <text evidence="1">The sequence shown here is derived from an EMBL/GenBank/DDBJ whole genome shotgun (WGS) entry which is preliminary data.</text>
</comment>
<keyword evidence="2" id="KW-1185">Reference proteome</keyword>
<name>A0ACC0E2J9_9BASI</name>
<organism evidence="1 2">
    <name type="scientific">Puccinia striiformis f. sp. tritici</name>
    <dbReference type="NCBI Taxonomy" id="168172"/>
    <lineage>
        <taxon>Eukaryota</taxon>
        <taxon>Fungi</taxon>
        <taxon>Dikarya</taxon>
        <taxon>Basidiomycota</taxon>
        <taxon>Pucciniomycotina</taxon>
        <taxon>Pucciniomycetes</taxon>
        <taxon>Pucciniales</taxon>
        <taxon>Pucciniaceae</taxon>
        <taxon>Puccinia</taxon>
    </lineage>
</organism>
<dbReference type="EMBL" id="CM045875">
    <property type="protein sequence ID" value="KAI7943877.1"/>
    <property type="molecule type" value="Genomic_DNA"/>
</dbReference>
<proteinExistence type="predicted"/>